<evidence type="ECO:0000313" key="2">
    <source>
        <dbReference type="Proteomes" id="UP000663838"/>
    </source>
</evidence>
<dbReference type="GO" id="GO:0004842">
    <property type="term" value="F:ubiquitin-protein transferase activity"/>
    <property type="evidence" value="ECO:0007669"/>
    <property type="project" value="InterPro"/>
</dbReference>
<sequence length="147" mass="16803">LHAELEVDDCKYGFVGISNWRLDASKMNRALYLSTPDPDVADLQLTGGNIAQSMQQQIGGSAGSIDLLVIESLAKAYYDLYVHLKESQRERNIIAQYKCPPFNHLLDQTLRTRSGRYLMLIADNDSAIDYVERYINVHQQRENKIIR</sequence>
<gene>
    <name evidence="1" type="ORF">TOA249_LOCUS33677</name>
</gene>
<reference evidence="1" key="1">
    <citation type="submission" date="2021-02" db="EMBL/GenBank/DDBJ databases">
        <authorList>
            <person name="Nowell W R."/>
        </authorList>
    </citation>
    <scope>NUCLEOTIDE SEQUENCE</scope>
</reference>
<evidence type="ECO:0000313" key="1">
    <source>
        <dbReference type="EMBL" id="CAF4946885.1"/>
    </source>
</evidence>
<dbReference type="AlphaFoldDB" id="A0A821XQL6"/>
<feature type="non-terminal residue" evidence="1">
    <location>
        <position position="147"/>
    </location>
</feature>
<organism evidence="1 2">
    <name type="scientific">Rotaria socialis</name>
    <dbReference type="NCBI Taxonomy" id="392032"/>
    <lineage>
        <taxon>Eukaryota</taxon>
        <taxon>Metazoa</taxon>
        <taxon>Spiralia</taxon>
        <taxon>Gnathifera</taxon>
        <taxon>Rotifera</taxon>
        <taxon>Eurotatoria</taxon>
        <taxon>Bdelloidea</taxon>
        <taxon>Philodinida</taxon>
        <taxon>Philodinidae</taxon>
        <taxon>Rotaria</taxon>
    </lineage>
</organism>
<dbReference type="GO" id="GO:0016887">
    <property type="term" value="F:ATP hydrolysis activity"/>
    <property type="evidence" value="ECO:0007669"/>
    <property type="project" value="InterPro"/>
</dbReference>
<dbReference type="InterPro" id="IPR031248">
    <property type="entry name" value="RNF213"/>
</dbReference>
<accession>A0A821XQL6</accession>
<comment type="caution">
    <text evidence="1">The sequence shown here is derived from an EMBL/GenBank/DDBJ whole genome shotgun (WGS) entry which is preliminary data.</text>
</comment>
<proteinExistence type="predicted"/>
<feature type="non-terminal residue" evidence="1">
    <location>
        <position position="1"/>
    </location>
</feature>
<dbReference type="EMBL" id="CAJOBS010011952">
    <property type="protein sequence ID" value="CAF4946885.1"/>
    <property type="molecule type" value="Genomic_DNA"/>
</dbReference>
<dbReference type="PANTHER" id="PTHR22605:SF1">
    <property type="entry name" value="RZ-TYPE DOMAIN-CONTAINING PROTEIN"/>
    <property type="match status" value="1"/>
</dbReference>
<name>A0A821XQL6_9BILA</name>
<dbReference type="PANTHER" id="PTHR22605">
    <property type="entry name" value="RZ-TYPE DOMAIN-CONTAINING PROTEIN"/>
    <property type="match status" value="1"/>
</dbReference>
<dbReference type="Proteomes" id="UP000663838">
    <property type="component" value="Unassembled WGS sequence"/>
</dbReference>
<protein>
    <submittedName>
        <fullName evidence="1">Uncharacterized protein</fullName>
    </submittedName>
</protein>